<dbReference type="InterPro" id="IPR006626">
    <property type="entry name" value="PbH1"/>
</dbReference>
<dbReference type="STRING" id="645274.SAMN04487901_12244"/>
<dbReference type="InterPro" id="IPR011050">
    <property type="entry name" value="Pectin_lyase_fold/virulence"/>
</dbReference>
<dbReference type="GO" id="GO:0005975">
    <property type="term" value="P:carbohydrate metabolic process"/>
    <property type="evidence" value="ECO:0007669"/>
    <property type="project" value="InterPro"/>
</dbReference>
<dbReference type="InterPro" id="IPR010905">
    <property type="entry name" value="Glyco_hydro_88"/>
</dbReference>
<sequence length="1601" mass="181606">MLLCLLMPAMCMAIGWDEQKYQEIEKSIQQPQIGKATVLITKNGAKPGNSAADNQKAIQKAIDKCSKKGGGRVVVPAGMTFQTGAIHLKSHVNLVVEEGAVLKFVFQPELYPIVETSWEGLDCYNLSPCIYAFQQTDIAITGKGTIDGGGSKQTWWPWCGAERFGWKPGMIAQKHEARPRLLKNGEDGVPMTDEKGKRTKERTFGPKDGLRPQLVNFTQCQRILIEDVTLLDSPFWVIHPLKSQDITVRGVHINNDGPNGDGCDPESCDRVMIENCFFNTGDDCIAIKSGRNRDGRERAMPSQNIIIRNCEMKNGHGGVVIGSEISGGAKNIFAHDCVMDSPNLDRVLRIKTNSCRGGIIEDIYVKNITVGQCGESVLKINLDYEHNEICCRGNYPTVRNVLMENVTCEKSRYGVQIIGLEEDTFVNDITVRNCRFNGVQQGNTITGKTRNITFDKLYVNGGLSLTKMPYEHYSEWMTRSEMKRYPKSYLLDFSTRPKWSYVMGIELESMLDTYLRYGGQDIFDYCKLYTDTMINEKGEIRGYNIKDYNLDNIRTGHFVTRMYQQQPEKKNLLAMQTLMKQLQEQPRTVVDKVYWHKAIYAYQVWLDGIFMGLPYRCLTAPITERNAKSVTSIYDDAVDQLTITYNRTLDPKTGLNRHAYDENRNMFWADKETGLSQHCWGRAQGWYTMALIEVLDAVPADYQRRGELIELLQKDLDAILKWQDKKSGVWYQVMDSPAREGNYLESTCSAMFTYALLKAYRKGYVGTKYRDAGIKAYRGIINNFIKVNDDETISLTNCCSVAGLGPGVSAEVEAALKRINPKASVKENKRRDGSYNYYLSEQIRDNDAKGLGPFIWASLEMEQMGFTTGNVMKPISRQAVTGRNNPVITKADPLASLTVGNGHFATTVDVTGLQSFPFDYEAGVPLTAMSDWGWHSFPNTGLLKPSESEKEFDLGHGHKEVYAVEYKKAEDGRHKQATEYFRVNPHRLNLGIIGLDMKDRSGKEITLNDLSYIRQELKLYDGVIESAFRVGNEPVEVTTAALQDKDAVIYRIKSAMLKDGRARIRIRMPYPTGKHADAAADLTKPERHQSRIIISDGHAAIIEHTLDSVRYYLKLNWAGKGELVRMAEHDYVLTTSDDVLTIKAEYLADATTKKDKYGNYIPEPVIVYDQELKSVLKAWNRWWNEGAIVDFSECSDPRAKELERRVVLSQYLTQVNCANNMPPQETGLTYNSWFGRPHLEMTWWHMVDFSLWNRPKTLETVLKWYNTTAYPVARKIAGRQGFKGVRWMKMTDPWAGEAPSNTGSFLIWQQPHYIYMAEEMYRANPSQETLIKYGKQVEETAAFMADFVSRDAKTRKYFLQGATAMQESMSKDFSYNHPFELAYWQYGLSVANLWRERQGIERNKQWDDIIRRLTALPVQKGIYTAGLPKGKTDNLTSFDPFDAVASGAKPTVATETFTEKCRNDHPAVLGACGMLPVSDVNPLYSEKVMKATLDDVMQNWNWATTWGWDYGMVAMTAARLGQPETALKALLIDTQKNTYLKNGHNFQTSDRLRLYLPGNGALLSAVAMMCAGWDGCENPFNPGFPQDGTWNVRWENLQRMQ</sequence>
<keyword evidence="3 4" id="KW-0326">Glycosidase</keyword>
<dbReference type="Gene3D" id="2.160.20.10">
    <property type="entry name" value="Single-stranded right-handed beta-helix, Pectin lyase-like"/>
    <property type="match status" value="1"/>
</dbReference>
<proteinExistence type="inferred from homology"/>
<dbReference type="PROSITE" id="PS00502">
    <property type="entry name" value="POLYGALACTURONASE"/>
    <property type="match status" value="1"/>
</dbReference>
<feature type="region of interest" description="Disordered" evidence="5">
    <location>
        <begin position="183"/>
        <end position="205"/>
    </location>
</feature>
<evidence type="ECO:0000256" key="1">
    <source>
        <dbReference type="ARBA" id="ARBA00008834"/>
    </source>
</evidence>
<dbReference type="Gene3D" id="1.50.10.10">
    <property type="match status" value="2"/>
</dbReference>
<gene>
    <name evidence="6" type="ORF">SAMN04487901_12244</name>
</gene>
<dbReference type="InterPro" id="IPR008928">
    <property type="entry name" value="6-hairpin_glycosidase_sf"/>
</dbReference>
<comment type="similarity">
    <text evidence="1 4">Belongs to the glycosyl hydrolase 28 family.</text>
</comment>
<dbReference type="GO" id="GO:0004650">
    <property type="term" value="F:polygalacturonase activity"/>
    <property type="evidence" value="ECO:0007669"/>
    <property type="project" value="InterPro"/>
</dbReference>
<dbReference type="PANTHER" id="PTHR33886">
    <property type="entry name" value="UNSATURATED RHAMNOGALACTURONAN HYDROLASE (EUROFUNG)"/>
    <property type="match status" value="1"/>
</dbReference>
<dbReference type="InterPro" id="IPR000743">
    <property type="entry name" value="Glyco_hydro_28"/>
</dbReference>
<dbReference type="SMART" id="SM00710">
    <property type="entry name" value="PbH1"/>
    <property type="match status" value="5"/>
</dbReference>
<dbReference type="InterPro" id="IPR012341">
    <property type="entry name" value="6hp_glycosidase-like_sf"/>
</dbReference>
<dbReference type="PANTHER" id="PTHR33886:SF8">
    <property type="entry name" value="UNSATURATED RHAMNOGALACTURONAN HYDROLASE (EUROFUNG)"/>
    <property type="match status" value="1"/>
</dbReference>
<organism evidence="6 7">
    <name type="scientific">Prevotella communis</name>
    <dbReference type="NCBI Taxonomy" id="2913614"/>
    <lineage>
        <taxon>Bacteria</taxon>
        <taxon>Pseudomonadati</taxon>
        <taxon>Bacteroidota</taxon>
        <taxon>Bacteroidia</taxon>
        <taxon>Bacteroidales</taxon>
        <taxon>Prevotellaceae</taxon>
        <taxon>Prevotella</taxon>
    </lineage>
</organism>
<evidence type="ECO:0000256" key="3">
    <source>
        <dbReference type="ARBA" id="ARBA00023295"/>
    </source>
</evidence>
<dbReference type="InterPro" id="IPR012334">
    <property type="entry name" value="Pectin_lyas_fold"/>
</dbReference>
<keyword evidence="2 4" id="KW-0378">Hydrolase</keyword>
<evidence type="ECO:0000256" key="2">
    <source>
        <dbReference type="ARBA" id="ARBA00022801"/>
    </source>
</evidence>
<dbReference type="Pfam" id="PF00295">
    <property type="entry name" value="Glyco_hydro_28"/>
    <property type="match status" value="1"/>
</dbReference>
<name>A0A1G8BI17_9BACT</name>
<evidence type="ECO:0000256" key="5">
    <source>
        <dbReference type="SAM" id="MobiDB-lite"/>
    </source>
</evidence>
<evidence type="ECO:0000256" key="4">
    <source>
        <dbReference type="RuleBase" id="RU361169"/>
    </source>
</evidence>
<dbReference type="InterPro" id="IPR052043">
    <property type="entry name" value="PolySaccharide_Degr_Enz"/>
</dbReference>
<protein>
    <submittedName>
        <fullName evidence="6">Polygalacturonase</fullName>
    </submittedName>
</protein>
<evidence type="ECO:0000313" key="7">
    <source>
        <dbReference type="Proteomes" id="UP000198779"/>
    </source>
</evidence>
<dbReference type="SUPFAM" id="SSF51126">
    <property type="entry name" value="Pectin lyase-like"/>
    <property type="match status" value="1"/>
</dbReference>
<dbReference type="Pfam" id="PF07470">
    <property type="entry name" value="Glyco_hydro_88"/>
    <property type="match status" value="1"/>
</dbReference>
<evidence type="ECO:0000313" key="6">
    <source>
        <dbReference type="EMBL" id="SDH32663.1"/>
    </source>
</evidence>
<accession>A0A1G8BI17</accession>
<dbReference type="EMBL" id="FNCQ01000022">
    <property type="protein sequence ID" value="SDH32663.1"/>
    <property type="molecule type" value="Genomic_DNA"/>
</dbReference>
<keyword evidence="7" id="KW-1185">Reference proteome</keyword>
<reference evidence="7" key="1">
    <citation type="submission" date="2016-10" db="EMBL/GenBank/DDBJ databases">
        <authorList>
            <person name="Varghese N."/>
            <person name="Submissions S."/>
        </authorList>
    </citation>
    <scope>NUCLEOTIDE SEQUENCE [LARGE SCALE GENOMIC DNA]</scope>
    <source>
        <strain evidence="7">BP1-148</strain>
    </source>
</reference>
<dbReference type="Proteomes" id="UP000198779">
    <property type="component" value="Unassembled WGS sequence"/>
</dbReference>
<dbReference type="SUPFAM" id="SSF48208">
    <property type="entry name" value="Six-hairpin glycosidases"/>
    <property type="match status" value="2"/>
</dbReference>